<feature type="domain" description="TonB-dependent receptor-like beta-barrel" evidence="13">
    <location>
        <begin position="211"/>
        <end position="612"/>
    </location>
</feature>
<keyword evidence="8 10" id="KW-0472">Membrane</keyword>
<feature type="domain" description="TonB-dependent receptor plug" evidence="14">
    <location>
        <begin position="71"/>
        <end position="177"/>
    </location>
</feature>
<evidence type="ECO:0000256" key="12">
    <source>
        <dbReference type="SAM" id="SignalP"/>
    </source>
</evidence>
<reference evidence="15 16" key="1">
    <citation type="submission" date="2017-02" db="EMBL/GenBank/DDBJ databases">
        <authorList>
            <person name="Peterson S.W."/>
        </authorList>
    </citation>
    <scope>NUCLEOTIDE SEQUENCE [LARGE SCALE GENOMIC DNA]</scope>
    <source>
        <strain evidence="15">Psychrobacter_piechaudii</strain>
    </source>
</reference>
<dbReference type="GO" id="GO:0015889">
    <property type="term" value="P:cobalamin transport"/>
    <property type="evidence" value="ECO:0007669"/>
    <property type="project" value="TreeGrafter"/>
</dbReference>
<dbReference type="InterPro" id="IPR039426">
    <property type="entry name" value="TonB-dep_rcpt-like"/>
</dbReference>
<evidence type="ECO:0000256" key="7">
    <source>
        <dbReference type="ARBA" id="ARBA00023077"/>
    </source>
</evidence>
<dbReference type="GO" id="GO:0009279">
    <property type="term" value="C:cell outer membrane"/>
    <property type="evidence" value="ECO:0007669"/>
    <property type="project" value="UniProtKB-SubCell"/>
</dbReference>
<dbReference type="InterPro" id="IPR036942">
    <property type="entry name" value="Beta-barrel_TonB_sf"/>
</dbReference>
<dbReference type="CDD" id="cd01347">
    <property type="entry name" value="ligand_gated_channel"/>
    <property type="match status" value="1"/>
</dbReference>
<comment type="subcellular location">
    <subcellularLocation>
        <location evidence="1 10">Cell outer membrane</location>
        <topology evidence="1 10">Multi-pass membrane protein</topology>
    </subcellularLocation>
</comment>
<dbReference type="Gene3D" id="2.40.170.20">
    <property type="entry name" value="TonB-dependent receptor, beta-barrel domain"/>
    <property type="match status" value="1"/>
</dbReference>
<dbReference type="PANTHER" id="PTHR30069">
    <property type="entry name" value="TONB-DEPENDENT OUTER MEMBRANE RECEPTOR"/>
    <property type="match status" value="1"/>
</dbReference>
<keyword evidence="4 10" id="KW-0812">Transmembrane</keyword>
<evidence type="ECO:0000256" key="5">
    <source>
        <dbReference type="ARBA" id="ARBA00022729"/>
    </source>
</evidence>
<keyword evidence="2 10" id="KW-0813">Transport</keyword>
<proteinExistence type="inferred from homology"/>
<evidence type="ECO:0000313" key="15">
    <source>
        <dbReference type="EMBL" id="SJM73100.1"/>
    </source>
</evidence>
<evidence type="ECO:0000256" key="6">
    <source>
        <dbReference type="ARBA" id="ARBA00023065"/>
    </source>
</evidence>
<keyword evidence="6" id="KW-0406">Ion transport</keyword>
<dbReference type="Proteomes" id="UP000188357">
    <property type="component" value="Unassembled WGS sequence"/>
</dbReference>
<dbReference type="OrthoDB" id="9764669at2"/>
<dbReference type="Gene3D" id="2.170.130.10">
    <property type="entry name" value="TonB-dependent receptor, plug domain"/>
    <property type="match status" value="1"/>
</dbReference>
<dbReference type="STRING" id="1945521.A1232T_02306"/>
<dbReference type="Pfam" id="PF00593">
    <property type="entry name" value="TonB_dep_Rec_b-barrel"/>
    <property type="match status" value="1"/>
</dbReference>
<evidence type="ECO:0000256" key="1">
    <source>
        <dbReference type="ARBA" id="ARBA00004571"/>
    </source>
</evidence>
<accession>A0A1R4GXY5</accession>
<evidence type="ECO:0000256" key="2">
    <source>
        <dbReference type="ARBA" id="ARBA00022448"/>
    </source>
</evidence>
<evidence type="ECO:0000259" key="13">
    <source>
        <dbReference type="Pfam" id="PF00593"/>
    </source>
</evidence>
<dbReference type="InterPro" id="IPR000531">
    <property type="entry name" value="Beta-barrel_TonB"/>
</dbReference>
<comment type="similarity">
    <text evidence="10 11">Belongs to the TonB-dependent receptor family.</text>
</comment>
<evidence type="ECO:0000256" key="10">
    <source>
        <dbReference type="PROSITE-ProRule" id="PRU01360"/>
    </source>
</evidence>
<keyword evidence="5 12" id="KW-0732">Signal</keyword>
<evidence type="ECO:0000256" key="8">
    <source>
        <dbReference type="ARBA" id="ARBA00023136"/>
    </source>
</evidence>
<evidence type="ECO:0000313" key="16">
    <source>
        <dbReference type="Proteomes" id="UP000188357"/>
    </source>
</evidence>
<dbReference type="Pfam" id="PF07715">
    <property type="entry name" value="Plug"/>
    <property type="match status" value="1"/>
</dbReference>
<gene>
    <name evidence="15" type="primary">btuB</name>
    <name evidence="15" type="ORF">A1232T_02306</name>
</gene>
<dbReference type="InterPro" id="IPR012910">
    <property type="entry name" value="Plug_dom"/>
</dbReference>
<keyword evidence="16" id="KW-1185">Reference proteome</keyword>
<dbReference type="PANTHER" id="PTHR30069:SF53">
    <property type="entry name" value="COLICIN I RECEPTOR-RELATED"/>
    <property type="match status" value="1"/>
</dbReference>
<feature type="chain" id="PRO_5012842543" evidence="12">
    <location>
        <begin position="41"/>
        <end position="639"/>
    </location>
</feature>
<evidence type="ECO:0000256" key="9">
    <source>
        <dbReference type="ARBA" id="ARBA00023237"/>
    </source>
</evidence>
<keyword evidence="9 10" id="KW-0998">Cell outer membrane</keyword>
<keyword evidence="7 11" id="KW-0798">TonB box</keyword>
<dbReference type="GO" id="GO:0006811">
    <property type="term" value="P:monoatomic ion transport"/>
    <property type="evidence" value="ECO:0007669"/>
    <property type="project" value="UniProtKB-KW"/>
</dbReference>
<sequence>MTTSYSTLYKSLIQVSKKSHLNKGTWALMASTLACVPAVAAETELATQDNMPVAYFPKITVTATRTPTAVNNTIAQTRVIDSEDLKRYQGQTALDVIKNQPGFNFTQSGGMGTVSNFYLRGYDSKQVLVLIDGVRFSSVSSGQPSLHLLPADQIERIEVLYGASGSSMYGADAMGGVIQIFTKGGNINENQFSVTVGAGSHDQYLYGATAQFFNENGTSLNLAASHNETNGINATHPNHPHNIHNKDKDGFESNNYSLFLSHQINNDIKIGISGLYSDSTTELDSGSTTGKDTTLAEQKNGAAQAFIDWGYSPDSSLKLSYGQSIDESQTKAISYTSDYDTKQQQVSLVGQHALGADTVIYGAEYLKQEVDSSSYPDADKRDVTSGFLAYLLSRGNIDAQANIRYDDYSKYDSETTYNIGAAYHFTPEVRAGLNFAKGYRVPTFNDLYDWGGDPNLKPEKSDNYEAFVEYTTNNQVARLTGYRNTVDDLIISDEEYQRKNFAKAKIEGVTLTSDWSIDDYLFGLAYDYQKAKDDGGLVNHGNYLPNRPEHKGTVYLGYQLSNLDIRAEYQYIDDYFSNIENTSKVKSYNLVNISGNYKLSPNLSMSSRINNLFNQNYITEPGYKTDGINFLTSLTYTWK</sequence>
<dbReference type="AlphaFoldDB" id="A0A1R4GXY5"/>
<keyword evidence="3 10" id="KW-1134">Transmembrane beta strand</keyword>
<evidence type="ECO:0000259" key="14">
    <source>
        <dbReference type="Pfam" id="PF07715"/>
    </source>
</evidence>
<feature type="signal peptide" evidence="12">
    <location>
        <begin position="1"/>
        <end position="40"/>
    </location>
</feature>
<dbReference type="InterPro" id="IPR037066">
    <property type="entry name" value="Plug_dom_sf"/>
</dbReference>
<dbReference type="SUPFAM" id="SSF56935">
    <property type="entry name" value="Porins"/>
    <property type="match status" value="1"/>
</dbReference>
<dbReference type="PROSITE" id="PS52016">
    <property type="entry name" value="TONB_DEPENDENT_REC_3"/>
    <property type="match status" value="1"/>
</dbReference>
<dbReference type="EMBL" id="FUGE01000259">
    <property type="protein sequence ID" value="SJM73100.1"/>
    <property type="molecule type" value="Genomic_DNA"/>
</dbReference>
<evidence type="ECO:0000256" key="11">
    <source>
        <dbReference type="RuleBase" id="RU003357"/>
    </source>
</evidence>
<dbReference type="RefSeq" id="WP_077452071.1">
    <property type="nucleotide sequence ID" value="NZ_FUGE01000259.1"/>
</dbReference>
<protein>
    <submittedName>
        <fullName evidence="15">Vitamin B12 transporter BtuB</fullName>
    </submittedName>
</protein>
<evidence type="ECO:0000256" key="3">
    <source>
        <dbReference type="ARBA" id="ARBA00022452"/>
    </source>
</evidence>
<organism evidence="15 16">
    <name type="scientific">Psychrobacter piechaudii</name>
    <dbReference type="NCBI Taxonomy" id="1945521"/>
    <lineage>
        <taxon>Bacteria</taxon>
        <taxon>Pseudomonadati</taxon>
        <taxon>Pseudomonadota</taxon>
        <taxon>Gammaproteobacteria</taxon>
        <taxon>Moraxellales</taxon>
        <taxon>Moraxellaceae</taxon>
        <taxon>Psychrobacter</taxon>
    </lineage>
</organism>
<evidence type="ECO:0000256" key="4">
    <source>
        <dbReference type="ARBA" id="ARBA00022692"/>
    </source>
</evidence>
<name>A0A1R4GXY5_9GAMM</name>